<dbReference type="InterPro" id="IPR036465">
    <property type="entry name" value="vWFA_dom_sf"/>
</dbReference>
<evidence type="ECO:0000259" key="1">
    <source>
        <dbReference type="PROSITE" id="PS50234"/>
    </source>
</evidence>
<dbReference type="SMART" id="SM00327">
    <property type="entry name" value="VWA"/>
    <property type="match status" value="1"/>
</dbReference>
<organism evidence="2 3">
    <name type="scientific">Porites lobata</name>
    <dbReference type="NCBI Taxonomy" id="104759"/>
    <lineage>
        <taxon>Eukaryota</taxon>
        <taxon>Metazoa</taxon>
        <taxon>Cnidaria</taxon>
        <taxon>Anthozoa</taxon>
        <taxon>Hexacorallia</taxon>
        <taxon>Scleractinia</taxon>
        <taxon>Fungiina</taxon>
        <taxon>Poritidae</taxon>
        <taxon>Porites</taxon>
    </lineage>
</organism>
<reference evidence="2 3" key="1">
    <citation type="submission" date="2022-05" db="EMBL/GenBank/DDBJ databases">
        <authorList>
            <consortium name="Genoscope - CEA"/>
            <person name="William W."/>
        </authorList>
    </citation>
    <scope>NUCLEOTIDE SEQUENCE [LARGE SCALE GENOMIC DNA]</scope>
</reference>
<dbReference type="CDD" id="cd01450">
    <property type="entry name" value="vWFA_subfamily_ECM"/>
    <property type="match status" value="1"/>
</dbReference>
<feature type="domain" description="VWFA" evidence="1">
    <location>
        <begin position="12"/>
        <end position="199"/>
    </location>
</feature>
<dbReference type="EMBL" id="CALNXK010000135">
    <property type="protein sequence ID" value="CAH3165987.1"/>
    <property type="molecule type" value="Genomic_DNA"/>
</dbReference>
<dbReference type="InterPro" id="IPR050525">
    <property type="entry name" value="ECM_Assembly_Org"/>
</dbReference>
<protein>
    <recommendedName>
        <fullName evidence="1">VWFA domain-containing protein</fullName>
    </recommendedName>
</protein>
<dbReference type="InterPro" id="IPR002035">
    <property type="entry name" value="VWF_A"/>
</dbReference>
<dbReference type="Pfam" id="PF00092">
    <property type="entry name" value="VWA"/>
    <property type="match status" value="1"/>
</dbReference>
<accession>A0ABN8QPQ6</accession>
<dbReference type="PROSITE" id="PS50234">
    <property type="entry name" value="VWFA"/>
    <property type="match status" value="1"/>
</dbReference>
<sequence length="199" mass="22479">IDGEFRCHKKIDLAILVDCSASVTEDQFAATKEFAAELVKHFDISKKRANVAAISFSQYVHTKKDFKDDTSRESVLKAIDGLYYEGSLTRLDFALETLQARTFNKAYGARAPSKDVKRVVVAVTDGFSTRGFEYTKELTDQLKQSRVQFFSVGTSKRVNKPELDEISSQPVDIHKLIVDLKNRSFTKAQVERLAKDICK</sequence>
<gene>
    <name evidence="2" type="ORF">PLOB_00007410</name>
</gene>
<keyword evidence="3" id="KW-1185">Reference proteome</keyword>
<dbReference type="Gene3D" id="3.40.50.410">
    <property type="entry name" value="von Willebrand factor, type A domain"/>
    <property type="match status" value="1"/>
</dbReference>
<proteinExistence type="predicted"/>
<dbReference type="SUPFAM" id="SSF53300">
    <property type="entry name" value="vWA-like"/>
    <property type="match status" value="1"/>
</dbReference>
<feature type="non-terminal residue" evidence="2">
    <location>
        <position position="1"/>
    </location>
</feature>
<name>A0ABN8QPQ6_9CNID</name>
<dbReference type="Proteomes" id="UP001159405">
    <property type="component" value="Unassembled WGS sequence"/>
</dbReference>
<evidence type="ECO:0000313" key="2">
    <source>
        <dbReference type="EMBL" id="CAH3165987.1"/>
    </source>
</evidence>
<comment type="caution">
    <text evidence="2">The sequence shown here is derived from an EMBL/GenBank/DDBJ whole genome shotgun (WGS) entry which is preliminary data.</text>
</comment>
<dbReference type="PANTHER" id="PTHR24020:SF20">
    <property type="entry name" value="PH DOMAIN-CONTAINING PROTEIN"/>
    <property type="match status" value="1"/>
</dbReference>
<evidence type="ECO:0000313" key="3">
    <source>
        <dbReference type="Proteomes" id="UP001159405"/>
    </source>
</evidence>
<dbReference type="PANTHER" id="PTHR24020">
    <property type="entry name" value="COLLAGEN ALPHA"/>
    <property type="match status" value="1"/>
</dbReference>